<sequence>MSSPINFIPGFEAVQTPSPDNRLWQYLQTQDPNIFQDIARNSSPEVLEILGHNIRSLVGALPPEQFGVQVITNRESLAKMLSGAMMGGYFLRVMEERLALEQALNNSATSVAPTQPEEGKA</sequence>
<protein>
    <submittedName>
        <fullName evidence="1">DUF760 domain-containing protein</fullName>
    </submittedName>
</protein>
<dbReference type="InterPro" id="IPR008479">
    <property type="entry name" value="DUF760"/>
</dbReference>
<organism evidence="1 2">
    <name type="scientific">Thermostichus vulcanus str. 'Rupite'</name>
    <dbReference type="NCBI Taxonomy" id="2813851"/>
    <lineage>
        <taxon>Bacteria</taxon>
        <taxon>Bacillati</taxon>
        <taxon>Cyanobacteriota</taxon>
        <taxon>Cyanophyceae</taxon>
        <taxon>Thermostichales</taxon>
        <taxon>Thermostichaceae</taxon>
        <taxon>Thermostichus</taxon>
    </lineage>
</organism>
<dbReference type="Proteomes" id="UP000830835">
    <property type="component" value="Unassembled WGS sequence"/>
</dbReference>
<dbReference type="RefSeq" id="WP_244352585.1">
    <property type="nucleotide sequence ID" value="NZ_JAFIRA010000052.1"/>
</dbReference>
<dbReference type="Pfam" id="PF05542">
    <property type="entry name" value="DUF760"/>
    <property type="match status" value="1"/>
</dbReference>
<dbReference type="EMBL" id="JAFIRA010000052">
    <property type="protein sequence ID" value="MCJ2544243.1"/>
    <property type="molecule type" value="Genomic_DNA"/>
</dbReference>
<dbReference type="PANTHER" id="PTHR33598">
    <property type="entry name" value="OS02G0833400 PROTEIN"/>
    <property type="match status" value="1"/>
</dbReference>
<evidence type="ECO:0000313" key="2">
    <source>
        <dbReference type="Proteomes" id="UP000830835"/>
    </source>
</evidence>
<evidence type="ECO:0000313" key="1">
    <source>
        <dbReference type="EMBL" id="MCJ2544243.1"/>
    </source>
</evidence>
<dbReference type="PANTHER" id="PTHR33598:SF2">
    <property type="entry name" value="MAR-BINDING FILAMENT-LIKE PROTEIN"/>
    <property type="match status" value="1"/>
</dbReference>
<accession>A0ABT0CEP4</accession>
<proteinExistence type="predicted"/>
<comment type="caution">
    <text evidence="1">The sequence shown here is derived from an EMBL/GenBank/DDBJ whole genome shotgun (WGS) entry which is preliminary data.</text>
</comment>
<reference evidence="1" key="1">
    <citation type="submission" date="2021-02" db="EMBL/GenBank/DDBJ databases">
        <title>The CRISPR/cas machinery reduction and long-range gene transfer in the hot spring cyanobacterium Synechococcus.</title>
        <authorList>
            <person name="Dvorak P."/>
            <person name="Jahodarova E."/>
            <person name="Hasler P."/>
            <person name="Poulickova A."/>
        </authorList>
    </citation>
    <scope>NUCLEOTIDE SEQUENCE</scope>
    <source>
        <strain evidence="1">Rupite</strain>
    </source>
</reference>
<gene>
    <name evidence="1" type="ORF">JX360_15245</name>
</gene>
<name>A0ABT0CEP4_THEVL</name>
<keyword evidence="2" id="KW-1185">Reference proteome</keyword>